<dbReference type="PROSITE" id="PS01086">
    <property type="entry name" value="RIBUL_P_3_EPIMER_2"/>
    <property type="match status" value="1"/>
</dbReference>
<reference evidence="17 19" key="2">
    <citation type="submission" date="2016-10" db="EMBL/GenBank/DDBJ databases">
        <authorList>
            <person name="Varghese N."/>
            <person name="Submissions S."/>
        </authorList>
    </citation>
    <scope>NUCLEOTIDE SEQUENCE [LARGE SCALE GENOMIC DNA]</scope>
    <source>
        <strain evidence="17 19">DSM 2094</strain>
    </source>
</reference>
<comment type="function">
    <text evidence="10">Catalyzes the reversible epimerization of D-ribulose 5-phosphate to D-xylulose 5-phosphate.</text>
</comment>
<evidence type="ECO:0000256" key="7">
    <source>
        <dbReference type="ARBA" id="ARBA00013188"/>
    </source>
</evidence>
<keyword evidence="13" id="KW-0464">Manganese</keyword>
<feature type="binding site" evidence="10 13">
    <location>
        <position position="173"/>
    </location>
    <ligand>
        <name>a divalent metal cation</name>
        <dbReference type="ChEBI" id="CHEBI:60240"/>
    </ligand>
</feature>
<keyword evidence="9 10" id="KW-0413">Isomerase</keyword>
<dbReference type="InterPro" id="IPR000056">
    <property type="entry name" value="Ribul_P_3_epim-like"/>
</dbReference>
<evidence type="ECO:0000256" key="11">
    <source>
        <dbReference type="PIRNR" id="PIRNR001461"/>
    </source>
</evidence>
<dbReference type="RefSeq" id="WP_068562157.1">
    <property type="nucleotide sequence ID" value="NZ_CP089787.1"/>
</dbReference>
<comment type="caution">
    <text evidence="16">The sequence shown here is derived from an EMBL/GenBank/DDBJ whole genome shotgun (WGS) entry which is preliminary data.</text>
</comment>
<dbReference type="Pfam" id="PF00834">
    <property type="entry name" value="Ribul_P_3_epim"/>
    <property type="match status" value="1"/>
</dbReference>
<feature type="binding site" evidence="14">
    <location>
        <position position="175"/>
    </location>
    <ligand>
        <name>substrate</name>
    </ligand>
</feature>
<dbReference type="GO" id="GO:0004750">
    <property type="term" value="F:D-ribulose-phosphate 3-epimerase activity"/>
    <property type="evidence" value="ECO:0007669"/>
    <property type="project" value="UniProtKB-UniRule"/>
</dbReference>
<comment type="cofactor">
    <cofactor evidence="3">
        <name>Co(2+)</name>
        <dbReference type="ChEBI" id="CHEBI:48828"/>
    </cofactor>
</comment>
<reference evidence="15 18" key="1">
    <citation type="submission" date="2016-02" db="EMBL/GenBank/DDBJ databases">
        <authorList>
            <person name="Strepis N."/>
        </authorList>
    </citation>
    <scope>NUCLEOTIDE SEQUENCE [LARGE SCALE GENOMIC DNA]</scope>
    <source>
        <strain evidence="15">Trichococcus flocculiformis</strain>
    </source>
</reference>
<dbReference type="InterPro" id="IPR026019">
    <property type="entry name" value="Ribul_P_3_epim"/>
</dbReference>
<feature type="binding site" evidence="10">
    <location>
        <begin position="173"/>
        <end position="175"/>
    </location>
    <ligand>
        <name>substrate</name>
    </ligand>
</feature>
<sequence length="219" mass="23516">MKIAPSILSADFANLERDVKLVEQAGADYIHIDAMDGQFVANLTLGPNIVQAIRPHTKLPLDCHLMVSTPEKLIPAFARAGADIITIHVEATDHIHGAIQMIKNENIAAGVVINPGTSVEVIKPVLGDVDMVLVMTVNPGFGGQSFIESTLGKIEELATLREKHGYHYEIEVDGGITHETIVKCIKAGADVFVAGSYIYDDENPSAAISRLKDACHNAV</sequence>
<gene>
    <name evidence="10" type="primary">rpe</name>
    <name evidence="16" type="ORF">GX662_10235</name>
    <name evidence="17" type="ORF">SAMN04488507_100164</name>
    <name evidence="15" type="ORF">TFLO_778</name>
</gene>
<feature type="binding site" evidence="10 13">
    <location>
        <position position="64"/>
    </location>
    <ligand>
        <name>a divalent metal cation</name>
        <dbReference type="ChEBI" id="CHEBI:60240"/>
    </ligand>
</feature>
<organism evidence="16 20">
    <name type="scientific">Trichococcus flocculiformis</name>
    <dbReference type="NCBI Taxonomy" id="82803"/>
    <lineage>
        <taxon>Bacteria</taxon>
        <taxon>Bacillati</taxon>
        <taxon>Bacillota</taxon>
        <taxon>Bacilli</taxon>
        <taxon>Lactobacillales</taxon>
        <taxon>Carnobacteriaceae</taxon>
        <taxon>Trichococcus</taxon>
    </lineage>
</organism>
<dbReference type="Proteomes" id="UP000195947">
    <property type="component" value="Unassembled WGS sequence"/>
</dbReference>
<dbReference type="EC" id="5.1.3.1" evidence="7 10"/>
<dbReference type="AlphaFoldDB" id="A0A143YCL1"/>
<feature type="active site" description="Proton acceptor" evidence="10 12">
    <location>
        <position position="33"/>
    </location>
</feature>
<evidence type="ECO:0000313" key="18">
    <source>
        <dbReference type="Proteomes" id="UP000195947"/>
    </source>
</evidence>
<evidence type="ECO:0000313" key="16">
    <source>
        <dbReference type="EMBL" id="NLD32613.1"/>
    </source>
</evidence>
<name>A0A143YCL1_9LACT</name>
<dbReference type="Gene3D" id="3.20.20.70">
    <property type="entry name" value="Aldolase class I"/>
    <property type="match status" value="1"/>
</dbReference>
<dbReference type="OrthoDB" id="1645589at2"/>
<keyword evidence="8 10" id="KW-0479">Metal-binding</keyword>
<comment type="similarity">
    <text evidence="6 10 11">Belongs to the ribulose-phosphate 3-epimerase family.</text>
</comment>
<evidence type="ECO:0000313" key="19">
    <source>
        <dbReference type="Proteomes" id="UP000199686"/>
    </source>
</evidence>
<evidence type="ECO:0000256" key="1">
    <source>
        <dbReference type="ARBA" id="ARBA00001782"/>
    </source>
</evidence>
<dbReference type="HAMAP" id="MF_02227">
    <property type="entry name" value="RPE"/>
    <property type="match status" value="1"/>
</dbReference>
<evidence type="ECO:0000256" key="9">
    <source>
        <dbReference type="ARBA" id="ARBA00023235"/>
    </source>
</evidence>
<evidence type="ECO:0000256" key="8">
    <source>
        <dbReference type="ARBA" id="ARBA00022723"/>
    </source>
</evidence>
<dbReference type="InterPro" id="IPR011060">
    <property type="entry name" value="RibuloseP-bd_barrel"/>
</dbReference>
<protein>
    <recommendedName>
        <fullName evidence="7 10">Ribulose-phosphate 3-epimerase</fullName>
        <ecNumber evidence="7 10">5.1.3.1</ecNumber>
    </recommendedName>
</protein>
<feature type="binding site" evidence="10 14">
    <location>
        <position position="64"/>
    </location>
    <ligand>
        <name>substrate</name>
    </ligand>
</feature>
<evidence type="ECO:0000313" key="20">
    <source>
        <dbReference type="Proteomes" id="UP000589373"/>
    </source>
</evidence>
<proteinExistence type="inferred from homology"/>
<dbReference type="Proteomes" id="UP000199686">
    <property type="component" value="Unassembled WGS sequence"/>
</dbReference>
<evidence type="ECO:0000256" key="3">
    <source>
        <dbReference type="ARBA" id="ARBA00001941"/>
    </source>
</evidence>
<dbReference type="GO" id="GO:0006098">
    <property type="term" value="P:pentose-phosphate shunt"/>
    <property type="evidence" value="ECO:0007669"/>
    <property type="project" value="UniProtKB-UniRule"/>
</dbReference>
<dbReference type="GO" id="GO:0046872">
    <property type="term" value="F:metal ion binding"/>
    <property type="evidence" value="ECO:0007669"/>
    <property type="project" value="UniProtKB-UniRule"/>
</dbReference>
<keyword evidence="10 11" id="KW-0119">Carbohydrate metabolism</keyword>
<evidence type="ECO:0000256" key="10">
    <source>
        <dbReference type="HAMAP-Rule" id="MF_02227"/>
    </source>
</evidence>
<dbReference type="CDD" id="cd00429">
    <property type="entry name" value="RPE"/>
    <property type="match status" value="1"/>
</dbReference>
<dbReference type="NCBIfam" id="TIGR01163">
    <property type="entry name" value="rpe"/>
    <property type="match status" value="1"/>
</dbReference>
<evidence type="ECO:0000256" key="14">
    <source>
        <dbReference type="PIRSR" id="PIRSR001461-3"/>
    </source>
</evidence>
<evidence type="ECO:0000256" key="6">
    <source>
        <dbReference type="ARBA" id="ARBA00009541"/>
    </source>
</evidence>
<feature type="binding site" evidence="10 14">
    <location>
        <begin position="140"/>
        <end position="143"/>
    </location>
    <ligand>
        <name>substrate</name>
    </ligand>
</feature>
<feature type="binding site" evidence="10 13">
    <location>
        <position position="33"/>
    </location>
    <ligand>
        <name>a divalent metal cation</name>
        <dbReference type="ChEBI" id="CHEBI:60240"/>
    </ligand>
</feature>
<dbReference type="EMBL" id="FJMZ01000005">
    <property type="protein sequence ID" value="CZQ86588.1"/>
    <property type="molecule type" value="Genomic_DNA"/>
</dbReference>
<comment type="catalytic activity">
    <reaction evidence="1 10 11">
        <text>D-ribulose 5-phosphate = D-xylulose 5-phosphate</text>
        <dbReference type="Rhea" id="RHEA:13677"/>
        <dbReference type="ChEBI" id="CHEBI:57737"/>
        <dbReference type="ChEBI" id="CHEBI:58121"/>
        <dbReference type="EC" id="5.1.3.1"/>
    </reaction>
</comment>
<comment type="cofactor">
    <cofactor evidence="2">
        <name>Mn(2+)</name>
        <dbReference type="ChEBI" id="CHEBI:29035"/>
    </cofactor>
</comment>
<dbReference type="GO" id="GO:0005737">
    <property type="term" value="C:cytoplasm"/>
    <property type="evidence" value="ECO:0007669"/>
    <property type="project" value="UniProtKB-ARBA"/>
</dbReference>
<evidence type="ECO:0000256" key="4">
    <source>
        <dbReference type="ARBA" id="ARBA00001947"/>
    </source>
</evidence>
<dbReference type="PANTHER" id="PTHR11749">
    <property type="entry name" value="RIBULOSE-5-PHOSPHATE-3-EPIMERASE"/>
    <property type="match status" value="1"/>
</dbReference>
<keyword evidence="18" id="KW-1185">Reference proteome</keyword>
<dbReference type="NCBIfam" id="NF004076">
    <property type="entry name" value="PRK05581.1-4"/>
    <property type="match status" value="1"/>
</dbReference>
<evidence type="ECO:0000313" key="15">
    <source>
        <dbReference type="EMBL" id="CZQ86588.1"/>
    </source>
</evidence>
<reference evidence="16 20" key="3">
    <citation type="journal article" date="2020" name="Biotechnol. Biofuels">
        <title>New insights from the biogas microbiome by comprehensive genome-resolved metagenomics of nearly 1600 species originating from multiple anaerobic digesters.</title>
        <authorList>
            <person name="Campanaro S."/>
            <person name="Treu L."/>
            <person name="Rodriguez-R L.M."/>
            <person name="Kovalovszki A."/>
            <person name="Ziels R.M."/>
            <person name="Maus I."/>
            <person name="Zhu X."/>
            <person name="Kougias P.G."/>
            <person name="Basile A."/>
            <person name="Luo G."/>
            <person name="Schluter A."/>
            <person name="Konstantinidis K.T."/>
            <person name="Angelidaki I."/>
        </authorList>
    </citation>
    <scope>NUCLEOTIDE SEQUENCE [LARGE SCALE GENOMIC DNA]</scope>
    <source>
        <strain evidence="16">AS07pgkLD_105</strain>
    </source>
</reference>
<keyword evidence="13" id="KW-0170">Cobalt</keyword>
<comment type="cofactor">
    <cofactor evidence="4">
        <name>Zn(2+)</name>
        <dbReference type="ChEBI" id="CHEBI:29105"/>
    </cofactor>
</comment>
<comment type="cofactor">
    <cofactor evidence="10 13">
        <name>a divalent metal cation</name>
        <dbReference type="ChEBI" id="CHEBI:60240"/>
    </cofactor>
    <text evidence="10 13">Binds 1 divalent metal cation per subunit.</text>
</comment>
<evidence type="ECO:0000256" key="5">
    <source>
        <dbReference type="ARBA" id="ARBA00001954"/>
    </source>
</evidence>
<dbReference type="GO" id="GO:0019323">
    <property type="term" value="P:pentose catabolic process"/>
    <property type="evidence" value="ECO:0007669"/>
    <property type="project" value="UniProtKB-UniRule"/>
</dbReference>
<evidence type="ECO:0000256" key="13">
    <source>
        <dbReference type="PIRSR" id="PIRSR001461-2"/>
    </source>
</evidence>
<evidence type="ECO:0000256" key="2">
    <source>
        <dbReference type="ARBA" id="ARBA00001936"/>
    </source>
</evidence>
<dbReference type="FunFam" id="3.20.20.70:FF:000004">
    <property type="entry name" value="Ribulose-phosphate 3-epimerase"/>
    <property type="match status" value="1"/>
</dbReference>
<feature type="binding site" evidence="10 14">
    <location>
        <position position="6"/>
    </location>
    <ligand>
        <name>substrate</name>
    </ligand>
</feature>
<comment type="cofactor">
    <cofactor evidence="5">
        <name>Fe(2+)</name>
        <dbReference type="ChEBI" id="CHEBI:29033"/>
    </cofactor>
</comment>
<dbReference type="EMBL" id="FOQC01000001">
    <property type="protein sequence ID" value="SFH46008.1"/>
    <property type="molecule type" value="Genomic_DNA"/>
</dbReference>
<keyword evidence="13" id="KW-0862">Zinc</keyword>
<dbReference type="Proteomes" id="UP000589373">
    <property type="component" value="Unassembled WGS sequence"/>
</dbReference>
<feature type="binding site" evidence="10 13">
    <location>
        <position position="31"/>
    </location>
    <ligand>
        <name>a divalent metal cation</name>
        <dbReference type="ChEBI" id="CHEBI:60240"/>
    </ligand>
</feature>
<dbReference type="STRING" id="82803.SAMN04488048_11739"/>
<feature type="active site" description="Proton donor" evidence="10 12">
    <location>
        <position position="173"/>
    </location>
</feature>
<evidence type="ECO:0000256" key="12">
    <source>
        <dbReference type="PIRSR" id="PIRSR001461-1"/>
    </source>
</evidence>
<dbReference type="PIRSF" id="PIRSF001461">
    <property type="entry name" value="RPE"/>
    <property type="match status" value="1"/>
</dbReference>
<accession>A0A143YCL1</accession>
<evidence type="ECO:0000313" key="17">
    <source>
        <dbReference type="EMBL" id="SFH46008.1"/>
    </source>
</evidence>
<dbReference type="InterPro" id="IPR013785">
    <property type="entry name" value="Aldolase_TIM"/>
</dbReference>
<dbReference type="EMBL" id="JAAZCD010000230">
    <property type="protein sequence ID" value="NLD32613.1"/>
    <property type="molecule type" value="Genomic_DNA"/>
</dbReference>
<dbReference type="SUPFAM" id="SSF51366">
    <property type="entry name" value="Ribulose-phoshate binding barrel"/>
    <property type="match status" value="1"/>
</dbReference>
<comment type="pathway">
    <text evidence="10">Carbohydrate degradation.</text>
</comment>
<feature type="binding site" evidence="10 14">
    <location>
        <begin position="195"/>
        <end position="196"/>
    </location>
    <ligand>
        <name>substrate</name>
    </ligand>
</feature>